<dbReference type="Proteomes" id="UP001392437">
    <property type="component" value="Unassembled WGS sequence"/>
</dbReference>
<reference evidence="3 4" key="1">
    <citation type="submission" date="2023-01" db="EMBL/GenBank/DDBJ databases">
        <title>Analysis of 21 Apiospora genomes using comparative genomics revels a genus with tremendous synthesis potential of carbohydrate active enzymes and secondary metabolites.</title>
        <authorList>
            <person name="Sorensen T."/>
        </authorList>
    </citation>
    <scope>NUCLEOTIDE SEQUENCE [LARGE SCALE GENOMIC DNA]</scope>
    <source>
        <strain evidence="3 4">CBS 117206</strain>
    </source>
</reference>
<sequence>MGTDADDQVYLGVWTNWSRGSATMGATLTMTKNSGNILIAFTAIFVPFVASRLWKMLCFAFHNCASKRGAQDAIYHQRQVILRNSTSPDSSLLSLLALVWAWRRLQSNALGRLFPLLLFAFLFIVGFTIAGGYSSQITSAAGDEVLINGNNCALIGMQSSYNDYLEASTWTSAKMSEAANYAQQCYTDQTGSLLDCNRFVVKRLPTQTLDERAGCPFPSNICRDNATNIRLDTGYIDSNDHLGLNAPPGQRFTWRKVLSCAPLRTDGYTSSIAKSNKTFIRYHYGIQTIFDRAPAEYKKLTHTLSVPDLKSQYSQIEDGVVTGLNLRISQKVFLRFNGSYNPALTTFMPARDIDVPDSDIALVFLMGNGSSDAWYRADHMNGTLAILNETRAANTYFPTEAASPMGCVQQYQWCNSEYPRSVGCGPLAGWYDALIGAYPKFNLTMDSFNEDASPSPLTERGSMIDWPARISSSRFITQGIHRVLSNIGTRSLSSQSSLIQGIQLPLSEDQWKLDVSNWWNITLAYMQAAFVDTALGFRNADAHLKEWSLPPANDAERHLCQSQKIRHVGYASFNLFGLLFTFILGAMIIMVSFALDPIMRILHRRRRYKQYQYLEWRTNSSLQLQRLTQEELGYGKWSGCTNMVPVTRPKDPLAHLDISDLEYPRLNQEFKGEVKLESYSPTVSSGSEQLSEESSEASINDPDVGHTSYESRGTSGANDIPAATPEEPQRPKAHRVSMISVEETNGAQTNLHGAD</sequence>
<evidence type="ECO:0000313" key="3">
    <source>
        <dbReference type="EMBL" id="KAK8123950.1"/>
    </source>
</evidence>
<keyword evidence="2" id="KW-0812">Transmembrane</keyword>
<feature type="compositionally biased region" description="Polar residues" evidence="1">
    <location>
        <begin position="742"/>
        <end position="755"/>
    </location>
</feature>
<dbReference type="EMBL" id="JAQQWP010000003">
    <property type="protein sequence ID" value="KAK8123950.1"/>
    <property type="molecule type" value="Genomic_DNA"/>
</dbReference>
<evidence type="ECO:0000313" key="4">
    <source>
        <dbReference type="Proteomes" id="UP001392437"/>
    </source>
</evidence>
<gene>
    <name evidence="3" type="ORF">PG999_003868</name>
</gene>
<feature type="transmembrane region" description="Helical" evidence="2">
    <location>
        <begin position="113"/>
        <end position="133"/>
    </location>
</feature>
<keyword evidence="4" id="KW-1185">Reference proteome</keyword>
<dbReference type="AlphaFoldDB" id="A0AAW0R4P6"/>
<feature type="transmembrane region" description="Helical" evidence="2">
    <location>
        <begin position="37"/>
        <end position="54"/>
    </location>
</feature>
<protein>
    <submittedName>
        <fullName evidence="3">Uncharacterized protein</fullName>
    </submittedName>
</protein>
<comment type="caution">
    <text evidence="3">The sequence shown here is derived from an EMBL/GenBank/DDBJ whole genome shotgun (WGS) entry which is preliminary data.</text>
</comment>
<keyword evidence="2" id="KW-0472">Membrane</keyword>
<feature type="transmembrane region" description="Helical" evidence="2">
    <location>
        <begin position="575"/>
        <end position="599"/>
    </location>
</feature>
<accession>A0AAW0R4P6</accession>
<name>A0AAW0R4P6_9PEZI</name>
<proteinExistence type="predicted"/>
<organism evidence="3 4">
    <name type="scientific">Apiospora kogelbergensis</name>
    <dbReference type="NCBI Taxonomy" id="1337665"/>
    <lineage>
        <taxon>Eukaryota</taxon>
        <taxon>Fungi</taxon>
        <taxon>Dikarya</taxon>
        <taxon>Ascomycota</taxon>
        <taxon>Pezizomycotina</taxon>
        <taxon>Sordariomycetes</taxon>
        <taxon>Xylariomycetidae</taxon>
        <taxon>Amphisphaeriales</taxon>
        <taxon>Apiosporaceae</taxon>
        <taxon>Apiospora</taxon>
    </lineage>
</organism>
<feature type="region of interest" description="Disordered" evidence="1">
    <location>
        <begin position="677"/>
        <end position="755"/>
    </location>
</feature>
<evidence type="ECO:0000256" key="1">
    <source>
        <dbReference type="SAM" id="MobiDB-lite"/>
    </source>
</evidence>
<feature type="compositionally biased region" description="Polar residues" evidence="1">
    <location>
        <begin position="708"/>
        <end position="717"/>
    </location>
</feature>
<evidence type="ECO:0000256" key="2">
    <source>
        <dbReference type="SAM" id="Phobius"/>
    </source>
</evidence>
<keyword evidence="2" id="KW-1133">Transmembrane helix</keyword>